<dbReference type="Gene3D" id="2.40.37.10">
    <property type="entry name" value="Lyase, Ornithine Decarboxylase, Chain A, domain 1"/>
    <property type="match status" value="1"/>
</dbReference>
<dbReference type="Pfam" id="PF00842">
    <property type="entry name" value="Ala_racemase_C"/>
    <property type="match status" value="1"/>
</dbReference>
<dbReference type="PANTHER" id="PTHR30511:SF0">
    <property type="entry name" value="ALANINE RACEMASE, CATABOLIC-RELATED"/>
    <property type="match status" value="1"/>
</dbReference>
<dbReference type="InterPro" id="IPR011079">
    <property type="entry name" value="Ala_racemase_C"/>
</dbReference>
<dbReference type="Pfam" id="PF01168">
    <property type="entry name" value="Ala_racemase_N"/>
    <property type="match status" value="1"/>
</dbReference>
<dbReference type="Gene3D" id="3.20.20.10">
    <property type="entry name" value="Alanine racemase"/>
    <property type="match status" value="1"/>
</dbReference>
<dbReference type="InterPro" id="IPR029066">
    <property type="entry name" value="PLP-binding_barrel"/>
</dbReference>
<comment type="similarity">
    <text evidence="4">Belongs to the alanine racemase family.</text>
</comment>
<dbReference type="PANTHER" id="PTHR30511">
    <property type="entry name" value="ALANINE RACEMASE"/>
    <property type="match status" value="1"/>
</dbReference>
<dbReference type="InterPro" id="IPR001608">
    <property type="entry name" value="Ala_racemase_N"/>
</dbReference>
<comment type="pathway">
    <text evidence="4">Amino-acid biosynthesis; D-alanine biosynthesis; D-alanine from L-alanine: step 1/1.</text>
</comment>
<evidence type="ECO:0000313" key="6">
    <source>
        <dbReference type="EMBL" id="MCU9594934.1"/>
    </source>
</evidence>
<feature type="domain" description="Alanine racemase C-terminal" evidence="5">
    <location>
        <begin position="244"/>
        <end position="369"/>
    </location>
</feature>
<comment type="caution">
    <text evidence="6">The sequence shown here is derived from an EMBL/GenBank/DDBJ whole genome shotgun (WGS) entry which is preliminary data.</text>
</comment>
<dbReference type="PROSITE" id="PS00395">
    <property type="entry name" value="ALANINE_RACEMASE"/>
    <property type="match status" value="1"/>
</dbReference>
<dbReference type="NCBIfam" id="TIGR00492">
    <property type="entry name" value="alr"/>
    <property type="match status" value="1"/>
</dbReference>
<feature type="modified residue" description="N6-(pyridoxal phosphate)lysine" evidence="4">
    <location>
        <position position="40"/>
    </location>
</feature>
<gene>
    <name evidence="6" type="primary">alr</name>
    <name evidence="6" type="ORF">OEV82_10840</name>
</gene>
<evidence type="ECO:0000256" key="2">
    <source>
        <dbReference type="ARBA" id="ARBA00022898"/>
    </source>
</evidence>
<dbReference type="SUPFAM" id="SSF51419">
    <property type="entry name" value="PLP-binding barrel"/>
    <property type="match status" value="1"/>
</dbReference>
<dbReference type="CDD" id="cd00430">
    <property type="entry name" value="PLPDE_III_AR"/>
    <property type="match status" value="1"/>
</dbReference>
<dbReference type="InterPro" id="IPR000821">
    <property type="entry name" value="Ala_racemase"/>
</dbReference>
<reference evidence="6 7" key="1">
    <citation type="submission" date="2022-10" db="EMBL/GenBank/DDBJ databases">
        <title>Description of Fervidibacillus gen. nov. in the family Fervidibacillaceae fam. nov. with two species, Fervidibacillus albus sp. nov., and Fervidibacillus halotolerans sp. nov., isolated from tidal flat sediments.</title>
        <authorList>
            <person name="Kwon K.K."/>
            <person name="Yang S.-H."/>
        </authorList>
    </citation>
    <scope>NUCLEOTIDE SEQUENCE [LARGE SCALE GENOMIC DNA]</scope>
    <source>
        <strain evidence="6 7">DSM 23332</strain>
    </source>
</reference>
<keyword evidence="2 4" id="KW-0663">Pyridoxal phosphate</keyword>
<dbReference type="InterPro" id="IPR020622">
    <property type="entry name" value="Ala_racemase_pyridoxalP-BS"/>
</dbReference>
<evidence type="ECO:0000256" key="1">
    <source>
        <dbReference type="ARBA" id="ARBA00001933"/>
    </source>
</evidence>
<feature type="binding site" evidence="4">
    <location>
        <position position="136"/>
    </location>
    <ligand>
        <name>substrate</name>
    </ligand>
</feature>
<dbReference type="RefSeq" id="WP_263061888.1">
    <property type="nucleotide sequence ID" value="NZ_JAOUSE010000033.1"/>
</dbReference>
<dbReference type="InterPro" id="IPR009006">
    <property type="entry name" value="Ala_racemase/Decarboxylase_C"/>
</dbReference>
<keyword evidence="3 4" id="KW-0413">Isomerase</keyword>
<evidence type="ECO:0000256" key="4">
    <source>
        <dbReference type="HAMAP-Rule" id="MF_01201"/>
    </source>
</evidence>
<dbReference type="PRINTS" id="PR00992">
    <property type="entry name" value="ALARACEMASE"/>
</dbReference>
<evidence type="ECO:0000259" key="5">
    <source>
        <dbReference type="SMART" id="SM01005"/>
    </source>
</evidence>
<feature type="binding site" evidence="4">
    <location>
        <position position="312"/>
    </location>
    <ligand>
        <name>substrate</name>
    </ligand>
</feature>
<dbReference type="GO" id="GO:0008784">
    <property type="term" value="F:alanine racemase activity"/>
    <property type="evidence" value="ECO:0007669"/>
    <property type="project" value="UniProtKB-EC"/>
</dbReference>
<evidence type="ECO:0000256" key="3">
    <source>
        <dbReference type="ARBA" id="ARBA00023235"/>
    </source>
</evidence>
<evidence type="ECO:0000313" key="7">
    <source>
        <dbReference type="Proteomes" id="UP001208656"/>
    </source>
</evidence>
<protein>
    <recommendedName>
        <fullName evidence="4">Alanine racemase</fullName>
        <ecNumber evidence="4">5.1.1.1</ecNumber>
    </recommendedName>
</protein>
<dbReference type="Proteomes" id="UP001208656">
    <property type="component" value="Unassembled WGS sequence"/>
</dbReference>
<feature type="active site" description="Proton acceptor; specific for L-alanine" evidence="4">
    <location>
        <position position="265"/>
    </location>
</feature>
<dbReference type="SMART" id="SM01005">
    <property type="entry name" value="Ala_racemase_C"/>
    <property type="match status" value="1"/>
</dbReference>
<dbReference type="SUPFAM" id="SSF50621">
    <property type="entry name" value="Alanine racemase C-terminal domain-like"/>
    <property type="match status" value="1"/>
</dbReference>
<keyword evidence="7" id="KW-1185">Reference proteome</keyword>
<proteinExistence type="inferred from homology"/>
<comment type="catalytic activity">
    <reaction evidence="4">
        <text>L-alanine = D-alanine</text>
        <dbReference type="Rhea" id="RHEA:20249"/>
        <dbReference type="ChEBI" id="CHEBI:57416"/>
        <dbReference type="ChEBI" id="CHEBI:57972"/>
        <dbReference type="EC" id="5.1.1.1"/>
    </reaction>
</comment>
<dbReference type="EC" id="5.1.1.1" evidence="4"/>
<sequence>MNSTFYRQTWAEVHLDAIRNNIQSIIRILPNETKMMAVVKANGYGHGAFEVAEVALQAGAHSLAVALLEEAIFLRKKGINAPILVLGYCPPEYAQIAAKNNIALTVYQKAWIEQAASYLNDTPLKVHVKIDTGMGRIGVLDEKELMDLVNVITNKKCVEFEGVFTHFAMSDSKDSSYYEEQLKKFHNFLQTLIDKPKWIHASNSAATLIHNKSYYNLVRCGIVIYGLTPALEIAEDLPISLQPAMSLHSRLTHVKQVKAGSCISYGCTYVAKTDEWIGTISIGYADGWLRALQGQEVLIDGIRVPIVGRICMDQCMIKLPKPYPIGTQVTLIGKQGNEEISVDEIAQKLNTINYEVVCMISNRVPRIYKNGENMVKISNPT</sequence>
<accession>A0ABT2WGX4</accession>
<dbReference type="EMBL" id="JAOUSE010000033">
    <property type="protein sequence ID" value="MCU9594934.1"/>
    <property type="molecule type" value="Genomic_DNA"/>
</dbReference>
<comment type="function">
    <text evidence="4">Catalyzes the interconversion of L-alanine and D-alanine. May also act on other amino acids.</text>
</comment>
<organism evidence="6 7">
    <name type="scientific">Pallidibacillus thermolactis</name>
    <dbReference type="NCBI Taxonomy" id="251051"/>
    <lineage>
        <taxon>Bacteria</taxon>
        <taxon>Bacillati</taxon>
        <taxon>Bacillota</taxon>
        <taxon>Bacilli</taxon>
        <taxon>Bacillales</taxon>
        <taxon>Bacillaceae</taxon>
        <taxon>Pallidibacillus</taxon>
    </lineage>
</organism>
<feature type="active site" description="Proton acceptor; specific for D-alanine" evidence="4">
    <location>
        <position position="40"/>
    </location>
</feature>
<name>A0ABT2WGX4_9BACI</name>
<comment type="cofactor">
    <cofactor evidence="1 4">
        <name>pyridoxal 5'-phosphate</name>
        <dbReference type="ChEBI" id="CHEBI:597326"/>
    </cofactor>
</comment>
<dbReference type="HAMAP" id="MF_01201">
    <property type="entry name" value="Ala_racemase"/>
    <property type="match status" value="1"/>
</dbReference>